<accession>A0A5B6YVV2</accession>
<dbReference type="PROSITE" id="PS50894">
    <property type="entry name" value="HPT"/>
    <property type="match status" value="1"/>
</dbReference>
<evidence type="ECO:0000313" key="9">
    <source>
        <dbReference type="EMBL" id="MPA35931.1"/>
    </source>
</evidence>
<dbReference type="SUPFAM" id="SSF47226">
    <property type="entry name" value="Histidine-containing phosphotransfer domain, HPT domain"/>
    <property type="match status" value="1"/>
</dbReference>
<keyword evidence="3 6" id="KW-0902">Two-component regulatory system</keyword>
<dbReference type="InterPro" id="IPR008207">
    <property type="entry name" value="Sig_transdc_His_kin_Hpt_dom"/>
</dbReference>
<dbReference type="GO" id="GO:0009927">
    <property type="term" value="F:histidine phosphotransfer kinase activity"/>
    <property type="evidence" value="ECO:0007669"/>
    <property type="project" value="UniProtKB-UniRule"/>
</dbReference>
<dbReference type="EMBL" id="GHES01005372">
    <property type="protein sequence ID" value="MPA35931.1"/>
    <property type="molecule type" value="Transcribed_RNA"/>
</dbReference>
<dbReference type="GO" id="GO:0005829">
    <property type="term" value="C:cytosol"/>
    <property type="evidence" value="ECO:0007669"/>
    <property type="project" value="UniProtKB-SubCell"/>
</dbReference>
<feature type="domain" description="HPt" evidence="7">
    <location>
        <begin position="38"/>
        <end position="143"/>
    </location>
</feature>
<reference evidence="9" key="1">
    <citation type="submission" date="2019-08" db="EMBL/GenBank/DDBJ databases">
        <title>Reference gene set and small RNA set construction with multiple tissues from Davidia involucrata Baill.</title>
        <authorList>
            <person name="Yang H."/>
            <person name="Zhou C."/>
            <person name="Li G."/>
            <person name="Wang J."/>
            <person name="Gao P."/>
            <person name="Wang M."/>
            <person name="Wang R."/>
            <person name="Zhao Y."/>
        </authorList>
    </citation>
    <scope>NUCLEOTIDE SEQUENCE</scope>
    <source>
        <tissue evidence="9">Mixed with DoveR01_LX</tissue>
    </source>
</reference>
<dbReference type="GO" id="GO:0009736">
    <property type="term" value="P:cytokinin-activated signaling pathway"/>
    <property type="evidence" value="ECO:0007669"/>
    <property type="project" value="UniProtKB-KW"/>
</dbReference>
<dbReference type="InterPro" id="IPR036641">
    <property type="entry name" value="HPT_dom_sf"/>
</dbReference>
<keyword evidence="5" id="KW-0597">Phosphoprotein</keyword>
<dbReference type="GO" id="GO:0005634">
    <property type="term" value="C:nucleus"/>
    <property type="evidence" value="ECO:0007669"/>
    <property type="project" value="UniProtKB-SubCell"/>
</dbReference>
<protein>
    <recommendedName>
        <fullName evidence="6">Histidine-containing phosphotransfer protein</fullName>
    </recommendedName>
</protein>
<keyword evidence="1" id="KW-0963">Cytoplasm</keyword>
<comment type="domain">
    <text evidence="6">Histidine-containing phosphotransfer domain (HPt) contains an active histidine that mediates the phosphotransfer.</text>
</comment>
<keyword evidence="2 6" id="KW-0932">Cytokinin signaling pathway</keyword>
<gene>
    <name evidence="8" type="ORF">Din_005371</name>
    <name evidence="9" type="ORF">Din_005372</name>
</gene>
<evidence type="ECO:0000313" key="8">
    <source>
        <dbReference type="EMBL" id="MPA35930.1"/>
    </source>
</evidence>
<dbReference type="PANTHER" id="PTHR28242">
    <property type="entry name" value="PHOSPHORELAY INTERMEDIATE PROTEIN YPD1"/>
    <property type="match status" value="1"/>
</dbReference>
<organism evidence="9">
    <name type="scientific">Davidia involucrata</name>
    <name type="common">Dove tree</name>
    <dbReference type="NCBI Taxonomy" id="16924"/>
    <lineage>
        <taxon>Eukaryota</taxon>
        <taxon>Viridiplantae</taxon>
        <taxon>Streptophyta</taxon>
        <taxon>Embryophyta</taxon>
        <taxon>Tracheophyta</taxon>
        <taxon>Spermatophyta</taxon>
        <taxon>Magnoliopsida</taxon>
        <taxon>eudicotyledons</taxon>
        <taxon>Gunneridae</taxon>
        <taxon>Pentapetalae</taxon>
        <taxon>asterids</taxon>
        <taxon>Cornales</taxon>
        <taxon>Nyssaceae</taxon>
        <taxon>Davidia</taxon>
    </lineage>
</organism>
<comment type="function">
    <text evidence="6">Functions as a two-component phosphorelay mediators between cytokinin sensor histidine kinases and response regulators (B-type ARRs). Plays an important role in propagating cytokinin signal transduction.</text>
</comment>
<evidence type="ECO:0000256" key="1">
    <source>
        <dbReference type="ARBA" id="ARBA00022490"/>
    </source>
</evidence>
<dbReference type="InterPro" id="IPR045871">
    <property type="entry name" value="AHP1-5/YPD1"/>
</dbReference>
<dbReference type="Gene3D" id="1.20.120.160">
    <property type="entry name" value="HPT domain"/>
    <property type="match status" value="1"/>
</dbReference>
<dbReference type="EMBL" id="GHES01005371">
    <property type="protein sequence ID" value="MPA35930.1"/>
    <property type="molecule type" value="Transcribed_RNA"/>
</dbReference>
<evidence type="ECO:0000256" key="2">
    <source>
        <dbReference type="ARBA" id="ARBA00022864"/>
    </source>
</evidence>
<proteinExistence type="predicted"/>
<dbReference type="AlphaFoldDB" id="A0A5B6YVV2"/>
<dbReference type="CDD" id="cd00088">
    <property type="entry name" value="HPT"/>
    <property type="match status" value="1"/>
</dbReference>
<dbReference type="GO" id="GO:0043424">
    <property type="term" value="F:protein histidine kinase binding"/>
    <property type="evidence" value="ECO:0007669"/>
    <property type="project" value="UniProtKB-UniRule"/>
</dbReference>
<evidence type="ECO:0000256" key="5">
    <source>
        <dbReference type="PROSITE-ProRule" id="PRU00110"/>
    </source>
</evidence>
<comment type="subcellular location">
    <subcellularLocation>
        <location evidence="6">Cytoplasm</location>
        <location evidence="6">Cytosol</location>
    </subcellularLocation>
    <subcellularLocation>
        <location evidence="6">Nucleus</location>
    </subcellularLocation>
</comment>
<dbReference type="PANTHER" id="PTHR28242:SF64">
    <property type="entry name" value="HISTIDINE-CONTAINING PHOSPHOTRANSFER PROTEIN"/>
    <property type="match status" value="1"/>
</dbReference>
<keyword evidence="4" id="KW-0539">Nucleus</keyword>
<name>A0A5B6YVV2_DAVIN</name>
<evidence type="ECO:0000256" key="4">
    <source>
        <dbReference type="ARBA" id="ARBA00023242"/>
    </source>
</evidence>
<dbReference type="GO" id="GO:0000160">
    <property type="term" value="P:phosphorelay signal transduction system"/>
    <property type="evidence" value="ECO:0007669"/>
    <property type="project" value="UniProtKB-UniRule"/>
</dbReference>
<evidence type="ECO:0000259" key="7">
    <source>
        <dbReference type="PROSITE" id="PS50894"/>
    </source>
</evidence>
<dbReference type="Pfam" id="PF01627">
    <property type="entry name" value="Hpt"/>
    <property type="match status" value="1"/>
</dbReference>
<dbReference type="FunFam" id="1.20.120.160:FF:000001">
    <property type="entry name" value="Histidine-containing phosphotransfer protein 1"/>
    <property type="match status" value="1"/>
</dbReference>
<evidence type="ECO:0000256" key="6">
    <source>
        <dbReference type="RuleBase" id="RU369004"/>
    </source>
</evidence>
<sequence length="160" mass="18332">MALAALKAQLNGFVNSMHDEGMLDSQFTQIQALQDESNPNFVTEVISLFCDDAKRIITELHKYLDQPNVDYHKLDAFVHQLKGSSSSIGAQRMKIACVDLRQASDDKSKERCLQALSKIMYEYCLLQNKFQTLVQMEKRIFAFESNQQFQESGINIKFPE</sequence>
<feature type="modified residue" description="Phosphohistidine" evidence="5">
    <location>
        <position position="79"/>
    </location>
</feature>
<evidence type="ECO:0000256" key="3">
    <source>
        <dbReference type="ARBA" id="ARBA00023012"/>
    </source>
</evidence>